<dbReference type="InterPro" id="IPR010982">
    <property type="entry name" value="Lambda_DNA-bd_dom_sf"/>
</dbReference>
<dbReference type="RefSeq" id="WP_149170655.1">
    <property type="nucleotide sequence ID" value="NZ_VTOY01000001.1"/>
</dbReference>
<feature type="region of interest" description="Disordered" evidence="1">
    <location>
        <begin position="150"/>
        <end position="184"/>
    </location>
</feature>
<keyword evidence="2" id="KW-0812">Transmembrane</keyword>
<dbReference type="EMBL" id="VTOY01000001">
    <property type="protein sequence ID" value="TYZ25038.1"/>
    <property type="molecule type" value="Genomic_DNA"/>
</dbReference>
<dbReference type="InterPro" id="IPR050400">
    <property type="entry name" value="Bact_Cytoskel_RodZ"/>
</dbReference>
<dbReference type="AlphaFoldDB" id="A0A5D6WDY3"/>
<feature type="region of interest" description="Disordered" evidence="1">
    <location>
        <begin position="243"/>
        <end position="277"/>
    </location>
</feature>
<feature type="compositionally biased region" description="Low complexity" evidence="1">
    <location>
        <begin position="88"/>
        <end position="99"/>
    </location>
</feature>
<feature type="transmembrane region" description="Helical" evidence="2">
    <location>
        <begin position="126"/>
        <end position="145"/>
    </location>
</feature>
<evidence type="ECO:0000259" key="3">
    <source>
        <dbReference type="Pfam" id="PF13464"/>
    </source>
</evidence>
<feature type="compositionally biased region" description="Low complexity" evidence="1">
    <location>
        <begin position="150"/>
        <end position="171"/>
    </location>
</feature>
<keyword evidence="2" id="KW-1133">Transmembrane helix</keyword>
<comment type="caution">
    <text evidence="4">The sequence shown here is derived from an EMBL/GenBank/DDBJ whole genome shotgun (WGS) entry which is preliminary data.</text>
</comment>
<dbReference type="Proteomes" id="UP000323646">
    <property type="component" value="Unassembled WGS sequence"/>
</dbReference>
<evidence type="ECO:0000256" key="1">
    <source>
        <dbReference type="SAM" id="MobiDB-lite"/>
    </source>
</evidence>
<dbReference type="OrthoDB" id="9797543at2"/>
<organism evidence="4 5">
    <name type="scientific">Selenomonas ruminis</name>
    <dbReference type="NCBI Taxonomy" id="2593411"/>
    <lineage>
        <taxon>Bacteria</taxon>
        <taxon>Bacillati</taxon>
        <taxon>Bacillota</taxon>
        <taxon>Negativicutes</taxon>
        <taxon>Selenomonadales</taxon>
        <taxon>Selenomonadaceae</taxon>
        <taxon>Selenomonas</taxon>
    </lineage>
</organism>
<dbReference type="PANTHER" id="PTHR34475">
    <property type="match status" value="1"/>
</dbReference>
<name>A0A5D6WDY3_9FIRM</name>
<keyword evidence="2" id="KW-0472">Membrane</keyword>
<proteinExistence type="predicted"/>
<evidence type="ECO:0000256" key="2">
    <source>
        <dbReference type="SAM" id="Phobius"/>
    </source>
</evidence>
<protein>
    <submittedName>
        <fullName evidence="4">Helix-turn-helix domain-containing protein</fullName>
    </submittedName>
</protein>
<dbReference type="PANTHER" id="PTHR34475:SF1">
    <property type="entry name" value="CYTOSKELETON PROTEIN RODZ"/>
    <property type="match status" value="1"/>
</dbReference>
<feature type="compositionally biased region" description="Basic and acidic residues" evidence="1">
    <location>
        <begin position="172"/>
        <end position="181"/>
    </location>
</feature>
<feature type="compositionally biased region" description="Basic and acidic residues" evidence="1">
    <location>
        <begin position="243"/>
        <end position="254"/>
    </location>
</feature>
<keyword evidence="5" id="KW-1185">Reference proteome</keyword>
<dbReference type="GO" id="GO:0003677">
    <property type="term" value="F:DNA binding"/>
    <property type="evidence" value="ECO:0007669"/>
    <property type="project" value="InterPro"/>
</dbReference>
<feature type="region of interest" description="Disordered" evidence="1">
    <location>
        <begin position="88"/>
        <end position="116"/>
    </location>
</feature>
<reference evidence="4 5" key="1">
    <citation type="submission" date="2019-08" db="EMBL/GenBank/DDBJ databases">
        <title>Selenomonas sp. mPRGC5 and Selenomonas sp. mPRGC8 isolated from ruminal fluid of dairy goat (Capra hircus).</title>
        <authorList>
            <person name="Poothong S."/>
            <person name="Nuengjamnong C."/>
            <person name="Tanasupawat S."/>
        </authorList>
    </citation>
    <scope>NUCLEOTIDE SEQUENCE [LARGE SCALE GENOMIC DNA]</scope>
    <source>
        <strain evidence="5">mPRGC5</strain>
    </source>
</reference>
<accession>A0A5D6WDY3</accession>
<feature type="domain" description="Cytoskeleton protein RodZ-like C-terminal" evidence="3">
    <location>
        <begin position="191"/>
        <end position="255"/>
    </location>
</feature>
<evidence type="ECO:0000313" key="4">
    <source>
        <dbReference type="EMBL" id="TYZ25038.1"/>
    </source>
</evidence>
<dbReference type="InterPro" id="IPR025194">
    <property type="entry name" value="RodZ-like_C"/>
</dbReference>
<evidence type="ECO:0000313" key="5">
    <source>
        <dbReference type="Proteomes" id="UP000323646"/>
    </source>
</evidence>
<dbReference type="Pfam" id="PF13413">
    <property type="entry name" value="HTH_25"/>
    <property type="match status" value="1"/>
</dbReference>
<gene>
    <name evidence="4" type="ORF">FZ040_03145</name>
</gene>
<dbReference type="Pfam" id="PF13464">
    <property type="entry name" value="RodZ_C"/>
    <property type="match status" value="1"/>
</dbReference>
<sequence>MLGDLLRSERERQGLSINDIEKGTSIRALYIESIEAGDYSQLPGEVYTKGFIRNYANFLKMDADAMVKRYMEENHPEKVAAQEEAEAAAAQKAAQEPVKTAAKAQSFSTGDDFRERVEKSHKNQNMLLIVAVVLIVAVAGFFLLGSDSKPAAKSPAPAQTSSQQAKAPAAEQPEKKAEAPKKTGGVEVVAKFNDACWTQVKADGKTIYEGTLQKGKTETWKAKEKLVVTAGNAGAVELKINGKDSGKMGEKGQVAEKIYTPDGETSAAKQSKKDSKK</sequence>
<dbReference type="Gene3D" id="1.10.260.40">
    <property type="entry name" value="lambda repressor-like DNA-binding domains"/>
    <property type="match status" value="1"/>
</dbReference>